<protein>
    <submittedName>
        <fullName evidence="4">Acyl-CoA thioester hydrolase</fullName>
    </submittedName>
</protein>
<dbReference type="FunFam" id="3.10.129.10:FF:000004">
    <property type="entry name" value="Tol-pal system-associated acyl-CoA thioesterase"/>
    <property type="match status" value="1"/>
</dbReference>
<dbReference type="CDD" id="cd00586">
    <property type="entry name" value="4HBT"/>
    <property type="match status" value="1"/>
</dbReference>
<gene>
    <name evidence="4" type="ORF">BCF33_1265</name>
</gene>
<name>A0A2T0X9P2_9RHOB</name>
<dbReference type="NCBIfam" id="TIGR00051">
    <property type="entry name" value="YbgC/FadM family acyl-CoA thioesterase"/>
    <property type="match status" value="1"/>
</dbReference>
<evidence type="ECO:0000256" key="1">
    <source>
        <dbReference type="ARBA" id="ARBA00005953"/>
    </source>
</evidence>
<dbReference type="Gene3D" id="3.10.129.10">
    <property type="entry name" value="Hotdog Thioesterase"/>
    <property type="match status" value="1"/>
</dbReference>
<dbReference type="EMBL" id="PVTT01000001">
    <property type="protein sequence ID" value="PRY95643.1"/>
    <property type="molecule type" value="Genomic_DNA"/>
</dbReference>
<dbReference type="PANTHER" id="PTHR31793">
    <property type="entry name" value="4-HYDROXYBENZOYL-COA THIOESTERASE FAMILY MEMBER"/>
    <property type="match status" value="1"/>
</dbReference>
<sequence>MTAPHLYEGRVHYEDTDMGGVVYHANWLKFCERARSDWVRGLGLDQNALREAGTVFVVRHMECDWIAPARLDDPFLVETVPEAPGRARAVLRQRVSVRGAAAFEARVTIAAMGPTGRPVRLPEALRAAAA</sequence>
<evidence type="ECO:0000259" key="3">
    <source>
        <dbReference type="Pfam" id="PF03061"/>
    </source>
</evidence>
<organism evidence="4 5">
    <name type="scientific">Hasllibacter halocynthiae</name>
    <dbReference type="NCBI Taxonomy" id="595589"/>
    <lineage>
        <taxon>Bacteria</taxon>
        <taxon>Pseudomonadati</taxon>
        <taxon>Pseudomonadota</taxon>
        <taxon>Alphaproteobacteria</taxon>
        <taxon>Rhodobacterales</taxon>
        <taxon>Roseobacteraceae</taxon>
        <taxon>Hasllibacter</taxon>
    </lineage>
</organism>
<dbReference type="InterPro" id="IPR029069">
    <property type="entry name" value="HotDog_dom_sf"/>
</dbReference>
<comment type="similarity">
    <text evidence="1">Belongs to the 4-hydroxybenzoyl-CoA thioesterase family.</text>
</comment>
<evidence type="ECO:0000256" key="2">
    <source>
        <dbReference type="ARBA" id="ARBA00022801"/>
    </source>
</evidence>
<dbReference type="PANTHER" id="PTHR31793:SF37">
    <property type="entry name" value="ACYL-COA THIOESTER HYDROLASE YBGC"/>
    <property type="match status" value="1"/>
</dbReference>
<accession>A0A2T0X9P2</accession>
<keyword evidence="2 4" id="KW-0378">Hydrolase</keyword>
<dbReference type="SUPFAM" id="SSF54637">
    <property type="entry name" value="Thioesterase/thiol ester dehydrase-isomerase"/>
    <property type="match status" value="1"/>
</dbReference>
<dbReference type="GO" id="GO:0047617">
    <property type="term" value="F:fatty acyl-CoA hydrolase activity"/>
    <property type="evidence" value="ECO:0007669"/>
    <property type="project" value="TreeGrafter"/>
</dbReference>
<feature type="domain" description="Thioesterase" evidence="3">
    <location>
        <begin position="19"/>
        <end position="96"/>
    </location>
</feature>
<proteinExistence type="inferred from homology"/>
<dbReference type="PIRSF" id="PIRSF003230">
    <property type="entry name" value="YbgC"/>
    <property type="match status" value="1"/>
</dbReference>
<dbReference type="RefSeq" id="WP_281260006.1">
    <property type="nucleotide sequence ID" value="NZ_PVTT01000001.1"/>
</dbReference>
<keyword evidence="5" id="KW-1185">Reference proteome</keyword>
<dbReference type="InterPro" id="IPR006684">
    <property type="entry name" value="YbgC/YbaW"/>
</dbReference>
<evidence type="ECO:0000313" key="4">
    <source>
        <dbReference type="EMBL" id="PRY95643.1"/>
    </source>
</evidence>
<dbReference type="InterPro" id="IPR050563">
    <property type="entry name" value="4-hydroxybenzoyl-CoA_TE"/>
</dbReference>
<dbReference type="Proteomes" id="UP000238801">
    <property type="component" value="Unassembled WGS sequence"/>
</dbReference>
<dbReference type="AlphaFoldDB" id="A0A2T0X9P2"/>
<reference evidence="4 5" key="1">
    <citation type="submission" date="2018-03" db="EMBL/GenBank/DDBJ databases">
        <title>Genomic Encyclopedia of Archaeal and Bacterial Type Strains, Phase II (KMG-II): from individual species to whole genera.</title>
        <authorList>
            <person name="Goeker M."/>
        </authorList>
    </citation>
    <scope>NUCLEOTIDE SEQUENCE [LARGE SCALE GENOMIC DNA]</scope>
    <source>
        <strain evidence="4 5">DSM 29318</strain>
    </source>
</reference>
<dbReference type="Pfam" id="PF03061">
    <property type="entry name" value="4HBT"/>
    <property type="match status" value="1"/>
</dbReference>
<evidence type="ECO:0000313" key="5">
    <source>
        <dbReference type="Proteomes" id="UP000238801"/>
    </source>
</evidence>
<dbReference type="InterPro" id="IPR006683">
    <property type="entry name" value="Thioestr_dom"/>
</dbReference>
<comment type="caution">
    <text evidence="4">The sequence shown here is derived from an EMBL/GenBank/DDBJ whole genome shotgun (WGS) entry which is preliminary data.</text>
</comment>